<evidence type="ECO:0000313" key="5">
    <source>
        <dbReference type="Proteomes" id="UP000694397"/>
    </source>
</evidence>
<proteinExistence type="inferred from homology"/>
<reference evidence="4" key="3">
    <citation type="submission" date="2025-09" db="UniProtKB">
        <authorList>
            <consortium name="Ensembl"/>
        </authorList>
    </citation>
    <scope>IDENTIFICATION</scope>
</reference>
<dbReference type="PANTHER" id="PTHR10344:SF1">
    <property type="entry name" value="THYMIDYLATE KINASE"/>
    <property type="match status" value="1"/>
</dbReference>
<dbReference type="Ensembl" id="ENSSFOT00015074381.1">
    <property type="protein sequence ID" value="ENSSFOP00015050173.1"/>
    <property type="gene ID" value="ENSSFOG00015018951.2"/>
</dbReference>
<organism evidence="4 5">
    <name type="scientific">Scleropages formosus</name>
    <name type="common">Asian bonytongue</name>
    <name type="synonym">Osteoglossum formosum</name>
    <dbReference type="NCBI Taxonomy" id="113540"/>
    <lineage>
        <taxon>Eukaryota</taxon>
        <taxon>Metazoa</taxon>
        <taxon>Chordata</taxon>
        <taxon>Craniata</taxon>
        <taxon>Vertebrata</taxon>
        <taxon>Euteleostomi</taxon>
        <taxon>Actinopterygii</taxon>
        <taxon>Neopterygii</taxon>
        <taxon>Teleostei</taxon>
        <taxon>Osteoglossocephala</taxon>
        <taxon>Osteoglossomorpha</taxon>
        <taxon>Osteoglossiformes</taxon>
        <taxon>Osteoglossidae</taxon>
        <taxon>Scleropages</taxon>
    </lineage>
</organism>
<dbReference type="AlphaFoldDB" id="A0A8C9TFT6"/>
<dbReference type="PANTHER" id="PTHR10344">
    <property type="entry name" value="THYMIDYLATE KINASE"/>
    <property type="match status" value="1"/>
</dbReference>
<dbReference type="GO" id="GO:0004550">
    <property type="term" value="F:nucleoside diphosphate kinase activity"/>
    <property type="evidence" value="ECO:0007669"/>
    <property type="project" value="TreeGrafter"/>
</dbReference>
<name>A0A8C9TFT6_SCLFO</name>
<accession>A0A8C9TFT6</accession>
<dbReference type="OrthoDB" id="425602at2759"/>
<reference evidence="4" key="2">
    <citation type="submission" date="2025-08" db="UniProtKB">
        <authorList>
            <consortium name="Ensembl"/>
        </authorList>
    </citation>
    <scope>IDENTIFICATION</scope>
</reference>
<feature type="domain" description="Thymidylate kinase-like" evidence="3">
    <location>
        <begin position="182"/>
        <end position="239"/>
    </location>
</feature>
<dbReference type="GeneTree" id="ENSGT00940000154030"/>
<feature type="compositionally biased region" description="Basic and acidic residues" evidence="2">
    <location>
        <begin position="74"/>
        <end position="87"/>
    </location>
</feature>
<dbReference type="GO" id="GO:0006281">
    <property type="term" value="P:DNA repair"/>
    <property type="evidence" value="ECO:0007669"/>
    <property type="project" value="Ensembl"/>
</dbReference>
<dbReference type="GO" id="GO:0006235">
    <property type="term" value="P:dTTP biosynthetic process"/>
    <property type="evidence" value="ECO:0007669"/>
    <property type="project" value="TreeGrafter"/>
</dbReference>
<protein>
    <submittedName>
        <fullName evidence="4">Deoxythymidylate kinase (thymidylate kinase)</fullName>
    </submittedName>
</protein>
<dbReference type="GO" id="GO:0006233">
    <property type="term" value="P:dTDP biosynthetic process"/>
    <property type="evidence" value="ECO:0007669"/>
    <property type="project" value="TreeGrafter"/>
</dbReference>
<feature type="region of interest" description="Disordered" evidence="2">
    <location>
        <begin position="32"/>
        <end position="108"/>
    </location>
</feature>
<gene>
    <name evidence="4" type="primary">DTYMK</name>
    <name evidence="4" type="synonym">dtymk</name>
</gene>
<comment type="similarity">
    <text evidence="1">Belongs to the thymidylate kinase family.</text>
</comment>
<dbReference type="Proteomes" id="UP000694397">
    <property type="component" value="Chromosome 25"/>
</dbReference>
<dbReference type="GO" id="GO:0005739">
    <property type="term" value="C:mitochondrion"/>
    <property type="evidence" value="ECO:0007669"/>
    <property type="project" value="TreeGrafter"/>
</dbReference>
<sequence length="250" mass="27400">ISGARTYASLEKRRVVRLEVAVALEAQIEKLKLGLKNDGQKRSSDHIRRGGPGRKNNAVHEAGAGAAGEGTSGRNDEIPRPDHKDWPDDQFVSGEEDQPGGPHRASAFLSQPLGTCASDQKEAGAGCEPCSGPIRLLGSGFYQRQAGSPMFLLSLLVGRVSSPPFFLNKPEMKWHPGCTQGFGLEWCKNPDVGLPKPDLVLFLQLSPAEAARRGKFGDERYERTDFQKTVLQRFEQLMKDPSVNWQVGHL</sequence>
<dbReference type="InterPro" id="IPR027417">
    <property type="entry name" value="P-loop_NTPase"/>
</dbReference>
<dbReference type="InterPro" id="IPR039430">
    <property type="entry name" value="Thymidylate_kin-like_dom"/>
</dbReference>
<dbReference type="Pfam" id="PF02223">
    <property type="entry name" value="Thymidylate_kin"/>
    <property type="match status" value="1"/>
</dbReference>
<dbReference type="Gene3D" id="3.40.50.300">
    <property type="entry name" value="P-loop containing nucleotide triphosphate hydrolases"/>
    <property type="match status" value="1"/>
</dbReference>
<reference evidence="4 5" key="1">
    <citation type="submission" date="2019-04" db="EMBL/GenBank/DDBJ databases">
        <authorList>
            <consortium name="Wellcome Sanger Institute Data Sharing"/>
        </authorList>
    </citation>
    <scope>NUCLEOTIDE SEQUENCE [LARGE SCALE GENOMIC DNA]</scope>
</reference>
<dbReference type="GO" id="GO:0006227">
    <property type="term" value="P:dUDP biosynthetic process"/>
    <property type="evidence" value="ECO:0007669"/>
    <property type="project" value="TreeGrafter"/>
</dbReference>
<dbReference type="GO" id="GO:0004798">
    <property type="term" value="F:dTMP kinase activity"/>
    <property type="evidence" value="ECO:0007669"/>
    <property type="project" value="TreeGrafter"/>
</dbReference>
<dbReference type="GO" id="GO:0005634">
    <property type="term" value="C:nucleus"/>
    <property type="evidence" value="ECO:0007669"/>
    <property type="project" value="TreeGrafter"/>
</dbReference>
<evidence type="ECO:0000259" key="3">
    <source>
        <dbReference type="Pfam" id="PF02223"/>
    </source>
</evidence>
<evidence type="ECO:0000256" key="2">
    <source>
        <dbReference type="SAM" id="MobiDB-lite"/>
    </source>
</evidence>
<evidence type="ECO:0000313" key="4">
    <source>
        <dbReference type="Ensembl" id="ENSSFOP00015050173.1"/>
    </source>
</evidence>
<dbReference type="SUPFAM" id="SSF52540">
    <property type="entry name" value="P-loop containing nucleoside triphosphate hydrolases"/>
    <property type="match status" value="1"/>
</dbReference>
<dbReference type="GO" id="GO:0021954">
    <property type="term" value="P:central nervous system neuron development"/>
    <property type="evidence" value="ECO:0007669"/>
    <property type="project" value="Ensembl"/>
</dbReference>
<dbReference type="GO" id="GO:0005829">
    <property type="term" value="C:cytosol"/>
    <property type="evidence" value="ECO:0007669"/>
    <property type="project" value="TreeGrafter"/>
</dbReference>
<evidence type="ECO:0000256" key="1">
    <source>
        <dbReference type="ARBA" id="ARBA00009776"/>
    </source>
</evidence>
<feature type="compositionally biased region" description="Basic and acidic residues" evidence="2">
    <location>
        <begin position="38"/>
        <end position="48"/>
    </location>
</feature>
<keyword evidence="5" id="KW-1185">Reference proteome</keyword>